<dbReference type="PANTHER" id="PTHR43620:SF7">
    <property type="entry name" value="GLYCEROPHOSPHODIESTER PHOSPHODIESTERASE GDPD5-RELATED"/>
    <property type="match status" value="1"/>
</dbReference>
<dbReference type="SUPFAM" id="SSF51695">
    <property type="entry name" value="PLC-like phosphodiesterases"/>
    <property type="match status" value="1"/>
</dbReference>
<evidence type="ECO:0000256" key="1">
    <source>
        <dbReference type="ARBA" id="ARBA00007277"/>
    </source>
</evidence>
<dbReference type="Pfam" id="PF03009">
    <property type="entry name" value="GDPD"/>
    <property type="match status" value="1"/>
</dbReference>
<dbReference type="GO" id="GO:0006629">
    <property type="term" value="P:lipid metabolic process"/>
    <property type="evidence" value="ECO:0007669"/>
    <property type="project" value="InterPro"/>
</dbReference>
<dbReference type="AlphaFoldDB" id="A0A1B0ZWH2"/>
<dbReference type="EC" id="3.1.4.46" evidence="2"/>
<keyword evidence="5" id="KW-0378">Hydrolase</keyword>
<dbReference type="PROSITE" id="PS51704">
    <property type="entry name" value="GP_PDE"/>
    <property type="match status" value="1"/>
</dbReference>
<gene>
    <name evidence="9" type="ORF">JL2886_03690</name>
    <name evidence="10" type="ORF">PXK24_00945</name>
</gene>
<evidence type="ECO:0000256" key="4">
    <source>
        <dbReference type="ARBA" id="ARBA00022798"/>
    </source>
</evidence>
<comment type="similarity">
    <text evidence="1">Belongs to the glycerophosphoryl diester phosphodiesterase family.</text>
</comment>
<proteinExistence type="inferred from homology"/>
<evidence type="ECO:0000256" key="5">
    <source>
        <dbReference type="ARBA" id="ARBA00022801"/>
    </source>
</evidence>
<reference evidence="9 11" key="1">
    <citation type="submission" date="2016-04" db="EMBL/GenBank/DDBJ databases">
        <authorList>
            <person name="Evans L.H."/>
            <person name="Alamgir A."/>
            <person name="Owens N."/>
            <person name="Weber N.D."/>
            <person name="Virtaneva K."/>
            <person name="Barbian K."/>
            <person name="Babar A."/>
            <person name="Rosenke K."/>
        </authorList>
    </citation>
    <scope>NUCLEOTIDE SEQUENCE [LARGE SCALE GENOMIC DNA]</scope>
    <source>
        <strain evidence="9 11">JL2886</strain>
    </source>
</reference>
<organism evidence="9 11">
    <name type="scientific">Phaeobacter gallaeciensis</name>
    <dbReference type="NCBI Taxonomy" id="60890"/>
    <lineage>
        <taxon>Bacteria</taxon>
        <taxon>Pseudomonadati</taxon>
        <taxon>Pseudomonadota</taxon>
        <taxon>Alphaproteobacteria</taxon>
        <taxon>Rhodobacterales</taxon>
        <taxon>Roseobacteraceae</taxon>
        <taxon>Phaeobacter</taxon>
    </lineage>
</organism>
<dbReference type="PATRIC" id="fig|60890.4.peg.3598"/>
<dbReference type="InterPro" id="IPR017946">
    <property type="entry name" value="PLC-like_Pdiesterase_TIM-brl"/>
</dbReference>
<sequence>MRLSFSLSALTLPGLLLSLAATSAVAETALTYGPRPAYLIDKLPAGALKERLQSCAAQVPQRTEFSIGHRGAPLLFPEHTVESNMAAAQMGAGILECDVTFTKDLELVCRHAQNDLHTTTNILTSDLADTCITPFTPAGGGADAKAECRTSEITLEEFRSLTPKMDSRDKTAKTAEAYQGGVAPWRSTLYVDGARSMTHAESIALFRSIGAKFTPELKAPAVKMPFNGFTQEDYAQKLVEEYKSASVPASDVWLQSFDLSDVLYWIENEPEFGAQAVYLDDRYSKSDADEGKVDPSNPASFKPSMQELADMGVNYIAPPIWMLLALEDGKIVPSPYAIKAREAGLKIIAWSMERSGPLTNGGGWYYRSVKPAISDASAYYQVLDVLAQDVGVSGVFSDWPATVTYYANCMGL</sequence>
<feature type="domain" description="GP-PDE" evidence="8">
    <location>
        <begin position="64"/>
        <end position="390"/>
    </location>
</feature>
<keyword evidence="3 7" id="KW-0732">Signal</keyword>
<accession>A0A1B0ZWH2</accession>
<evidence type="ECO:0000313" key="11">
    <source>
        <dbReference type="Proteomes" id="UP000092565"/>
    </source>
</evidence>
<keyword evidence="11" id="KW-1185">Reference proteome</keyword>
<evidence type="ECO:0000256" key="6">
    <source>
        <dbReference type="ARBA" id="ARBA00047512"/>
    </source>
</evidence>
<reference evidence="10 12" key="2">
    <citation type="submission" date="2023-02" db="EMBL/GenBank/DDBJ databases">
        <title>Population genomics of bacteria associated with diatom.</title>
        <authorList>
            <person name="Xie J."/>
            <person name="Wang H."/>
        </authorList>
    </citation>
    <scope>NUCLEOTIDE SEQUENCE [LARGE SCALE GENOMIC DNA]</scope>
    <source>
        <strain evidence="10 12">PT47_8</strain>
    </source>
</reference>
<dbReference type="EMBL" id="CP015124">
    <property type="protein sequence ID" value="ANP38563.1"/>
    <property type="molecule type" value="Genomic_DNA"/>
</dbReference>
<evidence type="ECO:0000259" key="8">
    <source>
        <dbReference type="PROSITE" id="PS51704"/>
    </source>
</evidence>
<dbReference type="Proteomes" id="UP000092565">
    <property type="component" value="Chromosome"/>
</dbReference>
<feature type="signal peptide" evidence="7">
    <location>
        <begin position="1"/>
        <end position="26"/>
    </location>
</feature>
<evidence type="ECO:0000256" key="3">
    <source>
        <dbReference type="ARBA" id="ARBA00022729"/>
    </source>
</evidence>
<evidence type="ECO:0000313" key="9">
    <source>
        <dbReference type="EMBL" id="ANP38563.1"/>
    </source>
</evidence>
<dbReference type="GO" id="GO:0008889">
    <property type="term" value="F:glycerophosphodiester phosphodiesterase activity"/>
    <property type="evidence" value="ECO:0007669"/>
    <property type="project" value="UniProtKB-EC"/>
</dbReference>
<dbReference type="Proteomes" id="UP001218364">
    <property type="component" value="Unassembled WGS sequence"/>
</dbReference>
<evidence type="ECO:0000256" key="7">
    <source>
        <dbReference type="SAM" id="SignalP"/>
    </source>
</evidence>
<evidence type="ECO:0000313" key="12">
    <source>
        <dbReference type="Proteomes" id="UP001218364"/>
    </source>
</evidence>
<dbReference type="PANTHER" id="PTHR43620">
    <property type="entry name" value="GLYCEROPHOSPHORYL DIESTER PHOSPHODIESTERASE"/>
    <property type="match status" value="1"/>
</dbReference>
<dbReference type="Gene3D" id="3.20.20.190">
    <property type="entry name" value="Phosphatidylinositol (PI) phosphodiesterase"/>
    <property type="match status" value="1"/>
</dbReference>
<feature type="chain" id="PRO_5044370113" description="glycerophosphodiester phosphodiesterase" evidence="7">
    <location>
        <begin position="27"/>
        <end position="412"/>
    </location>
</feature>
<comment type="catalytic activity">
    <reaction evidence="6">
        <text>a sn-glycero-3-phosphodiester + H2O = an alcohol + sn-glycerol 3-phosphate + H(+)</text>
        <dbReference type="Rhea" id="RHEA:12969"/>
        <dbReference type="ChEBI" id="CHEBI:15377"/>
        <dbReference type="ChEBI" id="CHEBI:15378"/>
        <dbReference type="ChEBI" id="CHEBI:30879"/>
        <dbReference type="ChEBI" id="CHEBI:57597"/>
        <dbReference type="ChEBI" id="CHEBI:83408"/>
        <dbReference type="EC" id="3.1.4.46"/>
    </reaction>
</comment>
<dbReference type="RefSeq" id="WP_237028396.1">
    <property type="nucleotide sequence ID" value="NZ_CP015124.1"/>
</dbReference>
<dbReference type="EMBL" id="JARCJK010000001">
    <property type="protein sequence ID" value="MDE4164243.1"/>
    <property type="molecule type" value="Genomic_DNA"/>
</dbReference>
<evidence type="ECO:0000313" key="10">
    <source>
        <dbReference type="EMBL" id="MDE4164243.1"/>
    </source>
</evidence>
<dbReference type="InterPro" id="IPR030395">
    <property type="entry name" value="GP_PDE_dom"/>
</dbReference>
<name>A0A1B0ZWH2_9RHOB</name>
<keyword evidence="4" id="KW-0319">Glycerol metabolism</keyword>
<protein>
    <recommendedName>
        <fullName evidence="2">glycerophosphodiester phosphodiesterase</fullName>
        <ecNumber evidence="2">3.1.4.46</ecNumber>
    </recommendedName>
</protein>
<evidence type="ECO:0000256" key="2">
    <source>
        <dbReference type="ARBA" id="ARBA00012247"/>
    </source>
</evidence>
<dbReference type="GO" id="GO:0006071">
    <property type="term" value="P:glycerol metabolic process"/>
    <property type="evidence" value="ECO:0007669"/>
    <property type="project" value="UniProtKB-KW"/>
</dbReference>